<evidence type="ECO:0000313" key="11">
    <source>
        <dbReference type="EMBL" id="GBP96284.1"/>
    </source>
</evidence>
<feature type="region of interest" description="Disordered" evidence="7">
    <location>
        <begin position="39"/>
        <end position="227"/>
    </location>
</feature>
<evidence type="ECO:0000259" key="8">
    <source>
        <dbReference type="PROSITE" id="PS50188"/>
    </source>
</evidence>
<dbReference type="InterPro" id="IPR009057">
    <property type="entry name" value="Homeodomain-like_sf"/>
</dbReference>
<dbReference type="InterPro" id="IPR035778">
    <property type="entry name" value="SPRY_hnRNP_U"/>
</dbReference>
<feature type="coiled-coil region" evidence="6">
    <location>
        <begin position="230"/>
        <end position="260"/>
    </location>
</feature>
<evidence type="ECO:0000256" key="2">
    <source>
        <dbReference type="ARBA" id="ARBA00022481"/>
    </source>
</evidence>
<dbReference type="GO" id="GO:0005634">
    <property type="term" value="C:nucleus"/>
    <property type="evidence" value="ECO:0007669"/>
    <property type="project" value="UniProtKB-SubCell"/>
</dbReference>
<dbReference type="SUPFAM" id="SSF46689">
    <property type="entry name" value="Homeodomain-like"/>
    <property type="match status" value="2"/>
</dbReference>
<dbReference type="SMART" id="SM00674">
    <property type="entry name" value="CENPB"/>
    <property type="match status" value="1"/>
</dbReference>
<dbReference type="InterPro" id="IPR003877">
    <property type="entry name" value="SPRY_dom"/>
</dbReference>
<dbReference type="Pfam" id="PF02037">
    <property type="entry name" value="SAP"/>
    <property type="match status" value="1"/>
</dbReference>
<protein>
    <submittedName>
        <fullName evidence="11">Heterogeneous nuclear ribonucleoprotein U-like protein 1</fullName>
    </submittedName>
</protein>
<evidence type="ECO:0000313" key="12">
    <source>
        <dbReference type="Proteomes" id="UP000299102"/>
    </source>
</evidence>
<feature type="domain" description="B30.2/SPRY" evidence="8">
    <location>
        <begin position="290"/>
        <end position="494"/>
    </location>
</feature>
<evidence type="ECO:0000256" key="4">
    <source>
        <dbReference type="ARBA" id="ARBA00023125"/>
    </source>
</evidence>
<feature type="region of interest" description="Disordered" evidence="7">
    <location>
        <begin position="650"/>
        <end position="695"/>
    </location>
</feature>
<gene>
    <name evidence="11" type="primary">Hnrnpul1</name>
    <name evidence="11" type="ORF">EVAR_70407_1</name>
</gene>
<keyword evidence="4" id="KW-0238">DNA-binding</keyword>
<dbReference type="GO" id="GO:0003723">
    <property type="term" value="F:RNA binding"/>
    <property type="evidence" value="ECO:0007669"/>
    <property type="project" value="TreeGrafter"/>
</dbReference>
<dbReference type="Pfam" id="PF00622">
    <property type="entry name" value="SPRY"/>
    <property type="match status" value="1"/>
</dbReference>
<evidence type="ECO:0000256" key="3">
    <source>
        <dbReference type="ARBA" id="ARBA00022553"/>
    </source>
</evidence>
<dbReference type="Gene3D" id="3.40.50.300">
    <property type="entry name" value="P-loop containing nucleotide triphosphate hydrolases"/>
    <property type="match status" value="1"/>
</dbReference>
<accession>A0A4C2AAP8</accession>
<feature type="compositionally biased region" description="Polar residues" evidence="7">
    <location>
        <begin position="114"/>
        <end position="125"/>
    </location>
</feature>
<dbReference type="PROSITE" id="PS51253">
    <property type="entry name" value="HTH_CENPB"/>
    <property type="match status" value="1"/>
</dbReference>
<dbReference type="Gene3D" id="2.60.120.920">
    <property type="match status" value="1"/>
</dbReference>
<keyword evidence="5" id="KW-0539">Nucleus</keyword>
<dbReference type="CDD" id="cd12884">
    <property type="entry name" value="SPRY_hnRNP"/>
    <property type="match status" value="1"/>
</dbReference>
<name>A0A4C2AAP8_EUMVA</name>
<feature type="compositionally biased region" description="Basic and acidic residues" evidence="7">
    <location>
        <begin position="587"/>
        <end position="600"/>
    </location>
</feature>
<keyword evidence="12" id="KW-1185">Reference proteome</keyword>
<feature type="compositionally biased region" description="Basic and acidic residues" evidence="7">
    <location>
        <begin position="180"/>
        <end position="220"/>
    </location>
</feature>
<feature type="compositionally biased region" description="Gly residues" evidence="7">
    <location>
        <begin position="1201"/>
        <end position="1229"/>
    </location>
</feature>
<reference evidence="11 12" key="1">
    <citation type="journal article" date="2019" name="Commun. Biol.">
        <title>The bagworm genome reveals a unique fibroin gene that provides high tensile strength.</title>
        <authorList>
            <person name="Kono N."/>
            <person name="Nakamura H."/>
            <person name="Ohtoshi R."/>
            <person name="Tomita M."/>
            <person name="Numata K."/>
            <person name="Arakawa K."/>
        </authorList>
    </citation>
    <scope>NUCLEOTIDE SEQUENCE [LARGE SCALE GENOMIC DNA]</scope>
</reference>
<dbReference type="EMBL" id="BGZK01002764">
    <property type="protein sequence ID" value="GBP96284.1"/>
    <property type="molecule type" value="Genomic_DNA"/>
</dbReference>
<dbReference type="PROSITE" id="PS50800">
    <property type="entry name" value="SAP"/>
    <property type="match status" value="1"/>
</dbReference>
<evidence type="ECO:0000256" key="5">
    <source>
        <dbReference type="ARBA" id="ARBA00023242"/>
    </source>
</evidence>
<dbReference type="InterPro" id="IPR003034">
    <property type="entry name" value="SAP_dom"/>
</dbReference>
<evidence type="ECO:0000256" key="6">
    <source>
        <dbReference type="SAM" id="Coils"/>
    </source>
</evidence>
<dbReference type="GO" id="GO:1990904">
    <property type="term" value="C:ribonucleoprotein complex"/>
    <property type="evidence" value="ECO:0007669"/>
    <property type="project" value="UniProtKB-KW"/>
</dbReference>
<feature type="domain" description="HTH CENPB-type" evidence="10">
    <location>
        <begin position="732"/>
        <end position="803"/>
    </location>
</feature>
<dbReference type="Gene3D" id="1.10.10.60">
    <property type="entry name" value="Homeodomain-like"/>
    <property type="match status" value="2"/>
</dbReference>
<dbReference type="InterPro" id="IPR001870">
    <property type="entry name" value="B30.2/SPRY"/>
</dbReference>
<dbReference type="Pfam" id="PF13671">
    <property type="entry name" value="AAA_33"/>
    <property type="match status" value="1"/>
</dbReference>
<evidence type="ECO:0000259" key="9">
    <source>
        <dbReference type="PROSITE" id="PS50800"/>
    </source>
</evidence>
<dbReference type="InterPro" id="IPR027417">
    <property type="entry name" value="P-loop_NTPase"/>
</dbReference>
<dbReference type="InterPro" id="IPR043136">
    <property type="entry name" value="B30.2/SPRY_sf"/>
</dbReference>
<feature type="compositionally biased region" description="Basic and acidic residues" evidence="7">
    <location>
        <begin position="1148"/>
        <end position="1163"/>
    </location>
</feature>
<evidence type="ECO:0000256" key="7">
    <source>
        <dbReference type="SAM" id="MobiDB-lite"/>
    </source>
</evidence>
<organism evidence="11 12">
    <name type="scientific">Eumeta variegata</name>
    <name type="common">Bagworm moth</name>
    <name type="synonym">Eumeta japonica</name>
    <dbReference type="NCBI Taxonomy" id="151549"/>
    <lineage>
        <taxon>Eukaryota</taxon>
        <taxon>Metazoa</taxon>
        <taxon>Ecdysozoa</taxon>
        <taxon>Arthropoda</taxon>
        <taxon>Hexapoda</taxon>
        <taxon>Insecta</taxon>
        <taxon>Pterygota</taxon>
        <taxon>Neoptera</taxon>
        <taxon>Endopterygota</taxon>
        <taxon>Lepidoptera</taxon>
        <taxon>Glossata</taxon>
        <taxon>Ditrysia</taxon>
        <taxon>Tineoidea</taxon>
        <taxon>Psychidae</taxon>
        <taxon>Oiketicinae</taxon>
        <taxon>Eumeta</taxon>
    </lineage>
</organism>
<feature type="compositionally biased region" description="Basic and acidic residues" evidence="7">
    <location>
        <begin position="1230"/>
        <end position="1251"/>
    </location>
</feature>
<proteinExistence type="predicted"/>
<evidence type="ECO:0000259" key="10">
    <source>
        <dbReference type="PROSITE" id="PS51253"/>
    </source>
</evidence>
<dbReference type="SMART" id="SM00513">
    <property type="entry name" value="SAP"/>
    <property type="match status" value="1"/>
</dbReference>
<comment type="caution">
    <text evidence="11">The sequence shown here is derived from an EMBL/GenBank/DDBJ whole genome shotgun (WGS) entry which is preliminary data.</text>
</comment>
<keyword evidence="6" id="KW-0175">Coiled coil</keyword>
<feature type="compositionally biased region" description="Basic and acidic residues" evidence="7">
    <location>
        <begin position="521"/>
        <end position="579"/>
    </location>
</feature>
<feature type="region of interest" description="Disordered" evidence="7">
    <location>
        <begin position="521"/>
        <end position="600"/>
    </location>
</feature>
<dbReference type="SUPFAM" id="SSF49899">
    <property type="entry name" value="Concanavalin A-like lectins/glucanases"/>
    <property type="match status" value="1"/>
</dbReference>
<feature type="domain" description="SAP" evidence="9">
    <location>
        <begin position="3"/>
        <end position="37"/>
    </location>
</feature>
<dbReference type="SMART" id="SM00449">
    <property type="entry name" value="SPRY"/>
    <property type="match status" value="1"/>
</dbReference>
<feature type="compositionally biased region" description="Basic and acidic residues" evidence="7">
    <location>
        <begin position="1172"/>
        <end position="1200"/>
    </location>
</feature>
<comment type="subcellular location">
    <subcellularLocation>
        <location evidence="1">Nucleus</location>
    </subcellularLocation>
</comment>
<dbReference type="SUPFAM" id="SSF68906">
    <property type="entry name" value="SAP domain"/>
    <property type="match status" value="1"/>
</dbReference>
<feature type="compositionally biased region" description="Basic and acidic residues" evidence="7">
    <location>
        <begin position="650"/>
        <end position="664"/>
    </location>
</feature>
<keyword evidence="11" id="KW-0687">Ribonucleoprotein</keyword>
<dbReference type="InterPro" id="IPR013320">
    <property type="entry name" value="ConA-like_dom_sf"/>
</dbReference>
<dbReference type="InterPro" id="IPR006600">
    <property type="entry name" value="HTH_CenpB_DNA-bd_dom"/>
</dbReference>
<dbReference type="GO" id="GO:0003677">
    <property type="term" value="F:DNA binding"/>
    <property type="evidence" value="ECO:0007669"/>
    <property type="project" value="UniProtKB-KW"/>
</dbReference>
<keyword evidence="3" id="KW-0597">Phosphoprotein</keyword>
<dbReference type="Proteomes" id="UP000299102">
    <property type="component" value="Unassembled WGS sequence"/>
</dbReference>
<evidence type="ECO:0000256" key="1">
    <source>
        <dbReference type="ARBA" id="ARBA00004123"/>
    </source>
</evidence>
<dbReference type="Gene3D" id="1.10.720.30">
    <property type="entry name" value="SAP domain"/>
    <property type="match status" value="1"/>
</dbReference>
<dbReference type="PROSITE" id="PS50188">
    <property type="entry name" value="B302_SPRY"/>
    <property type="match status" value="1"/>
</dbReference>
<dbReference type="Pfam" id="PF03221">
    <property type="entry name" value="HTH_Tnp_Tc5"/>
    <property type="match status" value="1"/>
</dbReference>
<feature type="compositionally biased region" description="Basic and acidic residues" evidence="7">
    <location>
        <begin position="675"/>
        <end position="695"/>
    </location>
</feature>
<feature type="region of interest" description="Disordered" evidence="7">
    <location>
        <begin position="1148"/>
        <end position="1253"/>
    </location>
</feature>
<dbReference type="STRING" id="151549.A0A4C2AAP8"/>
<dbReference type="OrthoDB" id="445357at2759"/>
<dbReference type="GO" id="GO:0000380">
    <property type="term" value="P:alternative mRNA splicing, via spliceosome"/>
    <property type="evidence" value="ECO:0007669"/>
    <property type="project" value="TreeGrafter"/>
</dbReference>
<dbReference type="PANTHER" id="PTHR12381:SF56">
    <property type="entry name" value="B30.2_SPRY DOMAIN-CONTAINING PROTEIN-RELATED"/>
    <property type="match status" value="1"/>
</dbReference>
<sequence length="1293" mass="147104">MDPAKMKVVDLRSELSALGLDTKGNKPALVERLKKALEAKSGKALADTTILDTSTEETTDEVSTPQKPGPRTRRRSSSIKTTATPAKVLHQEEPKQIPEEEPEETEKGEQVQEIYSSEESNSQDCVVTEREAGKSTSGQQEEEVQCLDDQSKAPPIVVEDAEVEKAKETVEPMETNEDEDTKKKEAEPESQPDKPKTDDDKVVNIKEEVKEEEERPRHLTEEEEWEQLNERLLQREHERKEKEKRLAEEDAKKLEEIKNDPIKLQRYQRKQEKKARWSNFYRTVEAANEVLAPIVQETTDKKREPSPAKKIVEPELNDDKITLSWYDSDLNQYLELPDLTSVTPFSEGAFAHTWAGTRASHGITSGRVCYEVKMGALVTTTEDNATSGLRIGWSTDDSTLHLGEGKFSWGYESTGRIVHNGEFKEYGKTLNEKDVIGVYLDLESNPCKILYTVNGEEQGVAFEFSKSELEGRTLFPHMLTKNICYRVNFGNDKYNMLTKTHIVRRRIEIPVEKVLEEKKAREAEIQKQRDEAKRRDRERHEQIRREKEERSKKKREDDEKRKQEREKSQQAPTETKESEPENQGAKDGADNATNEKEKPKVSNVCLKTILVTSYLIIVEVHGLPIMQADPNFICDLFSISFAMWKNGDTKMDQDEQSDTSKVETMETDQSQSNDKSQETSDIKKEAVEESTSKEMGEKISDVGKRFGFSRSTVSTIWKNKEKILQTESEGKSSKKLKKPKYEDLDQAILSWFHRQRQNNMPISGPLVKAKAENFAEELGLAAFKASEGWLGKFKQRHHINYGKISGEARVLQPMDQSVIKSLKGHYRRKLLMELVQSEGKTSVNMLHAVNFCLKPGKSDTCQHSFRHAGLCTNSTSDVETEPEFDSDDDLPLTEWIHQHGQKYDTTPSEVTEEQVFHGVQLDPRIKFVVRYEVTEELSGQEACLTPGYVFIVQMNLEPGPRRPTRNADCEVILMVGLPGAGKTHWARNHAANHPERRYNIISTGALFDKMKVDCKPFRSTYEGRWDAMVSKCAKCVLKMLEVSQGRRRNFILDQTNVYPSAQRRKLREFEGYRRVAVVVVPDEATYEERHKKREQADGKEVPDGAILDMKANFALPEKCSWIEDVVYAELQHDEAKAIIDKFHKDAKVAGVQRDKEKRERSPVREAPPSKRPRPEERRGPPPRESRPPRDFGPRDREDRWGGGGGGGGGGGMGGGSRWGGGGGMGGGARGPRDPSARWDRQPPPRPFDRPPRYPILTQEAGNALVNPLGGRIYGRRRLLTLVARKIACTWKMF</sequence>
<dbReference type="PANTHER" id="PTHR12381">
    <property type="entry name" value="HETEROGENEOUS NUCLEAR RIBONUCLEOPROTEIN U FAMILY MEMBER"/>
    <property type="match status" value="1"/>
</dbReference>
<keyword evidence="2" id="KW-0488">Methylation</keyword>
<dbReference type="SUPFAM" id="SSF52540">
    <property type="entry name" value="P-loop containing nucleoside triphosphate hydrolases"/>
    <property type="match status" value="1"/>
</dbReference>
<dbReference type="InterPro" id="IPR036361">
    <property type="entry name" value="SAP_dom_sf"/>
</dbReference>
<feature type="compositionally biased region" description="Basic and acidic residues" evidence="7">
    <location>
        <begin position="89"/>
        <end position="98"/>
    </location>
</feature>